<feature type="transmembrane region" description="Helical" evidence="7">
    <location>
        <begin position="445"/>
        <end position="463"/>
    </location>
</feature>
<feature type="transmembrane region" description="Helical" evidence="7">
    <location>
        <begin position="158"/>
        <end position="179"/>
    </location>
</feature>
<protein>
    <recommendedName>
        <fullName evidence="9">Sodium/calcium exchanger membrane region domain-containing protein</fullName>
    </recommendedName>
</protein>
<feature type="chain" id="PRO_5003442631" description="Sodium/calcium exchanger membrane region domain-containing protein" evidence="8">
    <location>
        <begin position="24"/>
        <end position="666"/>
    </location>
</feature>
<feature type="domain" description="Sodium/calcium exchanger membrane region" evidence="9">
    <location>
        <begin position="89"/>
        <end position="227"/>
    </location>
</feature>
<dbReference type="InParanoid" id="G3ANZ2"/>
<evidence type="ECO:0000256" key="2">
    <source>
        <dbReference type="ARBA" id="ARBA00008170"/>
    </source>
</evidence>
<dbReference type="InterPro" id="IPR044880">
    <property type="entry name" value="NCX_ion-bd_dom_sf"/>
</dbReference>
<feature type="transmembrane region" description="Helical" evidence="7">
    <location>
        <begin position="83"/>
        <end position="104"/>
    </location>
</feature>
<evidence type="ECO:0000256" key="5">
    <source>
        <dbReference type="ARBA" id="ARBA00022989"/>
    </source>
</evidence>
<dbReference type="RefSeq" id="XP_007375893.1">
    <property type="nucleotide sequence ID" value="XM_007375831.1"/>
</dbReference>
<keyword evidence="5 7" id="KW-1133">Transmembrane helix</keyword>
<keyword evidence="11" id="KW-1185">Reference proteome</keyword>
<dbReference type="GO" id="GO:0016020">
    <property type="term" value="C:membrane"/>
    <property type="evidence" value="ECO:0007669"/>
    <property type="project" value="UniProtKB-SubCell"/>
</dbReference>
<dbReference type="Pfam" id="PF01699">
    <property type="entry name" value="Na_Ca_ex"/>
    <property type="match status" value="2"/>
</dbReference>
<evidence type="ECO:0000256" key="4">
    <source>
        <dbReference type="ARBA" id="ARBA00022692"/>
    </source>
</evidence>
<proteinExistence type="inferred from homology"/>
<dbReference type="InterPro" id="IPR051359">
    <property type="entry name" value="CaCA_antiporter"/>
</dbReference>
<dbReference type="KEGG" id="spaa:SPAPADRAFT_139088"/>
<name>G3ANZ2_SPAPN</name>
<evidence type="ECO:0000256" key="1">
    <source>
        <dbReference type="ARBA" id="ARBA00004141"/>
    </source>
</evidence>
<evidence type="ECO:0000256" key="7">
    <source>
        <dbReference type="SAM" id="Phobius"/>
    </source>
</evidence>
<organism evidence="11">
    <name type="scientific">Spathaspora passalidarum (strain NRRL Y-27907 / 11-Y1)</name>
    <dbReference type="NCBI Taxonomy" id="619300"/>
    <lineage>
        <taxon>Eukaryota</taxon>
        <taxon>Fungi</taxon>
        <taxon>Dikarya</taxon>
        <taxon>Ascomycota</taxon>
        <taxon>Saccharomycotina</taxon>
        <taxon>Pichiomycetes</taxon>
        <taxon>Debaryomycetaceae</taxon>
        <taxon>Spathaspora</taxon>
    </lineage>
</organism>
<dbReference type="STRING" id="619300.G3ANZ2"/>
<dbReference type="GeneID" id="18870177"/>
<gene>
    <name evidence="10" type="ORF">SPAPADRAFT_139088</name>
</gene>
<dbReference type="OrthoDB" id="407410at2759"/>
<evidence type="ECO:0000256" key="6">
    <source>
        <dbReference type="ARBA" id="ARBA00023136"/>
    </source>
</evidence>
<dbReference type="Gene3D" id="1.20.1420.30">
    <property type="entry name" value="NCX, central ion-binding region"/>
    <property type="match status" value="2"/>
</dbReference>
<comment type="similarity">
    <text evidence="2">Belongs to the Ca(2+):cation antiporter (CaCA) (TC 2.A.19) family.</text>
</comment>
<feature type="transmembrane region" description="Helical" evidence="7">
    <location>
        <begin position="191"/>
        <end position="224"/>
    </location>
</feature>
<dbReference type="HOGENOM" id="CLU_004979_2_1_1"/>
<evidence type="ECO:0000256" key="8">
    <source>
        <dbReference type="SAM" id="SignalP"/>
    </source>
</evidence>
<dbReference type="Proteomes" id="UP000000709">
    <property type="component" value="Unassembled WGS sequence"/>
</dbReference>
<dbReference type="FunCoup" id="G3ANZ2">
    <property type="interactions" value="225"/>
</dbReference>
<reference evidence="10 11" key="1">
    <citation type="journal article" date="2011" name="Proc. Natl. Acad. Sci. U.S.A.">
        <title>Comparative genomics of xylose-fermenting fungi for enhanced biofuel production.</title>
        <authorList>
            <person name="Wohlbach D.J."/>
            <person name="Kuo A."/>
            <person name="Sato T.K."/>
            <person name="Potts K.M."/>
            <person name="Salamov A.A."/>
            <person name="LaButti K.M."/>
            <person name="Sun H."/>
            <person name="Clum A."/>
            <person name="Pangilinan J.L."/>
            <person name="Lindquist E.A."/>
            <person name="Lucas S."/>
            <person name="Lapidus A."/>
            <person name="Jin M."/>
            <person name="Gunawan C."/>
            <person name="Balan V."/>
            <person name="Dale B.E."/>
            <person name="Jeffries T.W."/>
            <person name="Zinkel R."/>
            <person name="Barry K.W."/>
            <person name="Grigoriev I.V."/>
            <person name="Gasch A.P."/>
        </authorList>
    </citation>
    <scope>NUCLEOTIDE SEQUENCE [LARGE SCALE GENOMIC DNA]</scope>
    <source>
        <strain evidence="11">NRRL Y-27907 / 11-Y1</strain>
    </source>
</reference>
<dbReference type="PANTHER" id="PTHR12266">
    <property type="entry name" value="NA+/CA2+ K+ INDEPENDENT EXCHANGER"/>
    <property type="match status" value="1"/>
</dbReference>
<evidence type="ECO:0000259" key="9">
    <source>
        <dbReference type="Pfam" id="PF01699"/>
    </source>
</evidence>
<comment type="subcellular location">
    <subcellularLocation>
        <location evidence="1">Membrane</location>
        <topology evidence="1">Multi-pass membrane protein</topology>
    </subcellularLocation>
</comment>
<feature type="transmembrane region" description="Helical" evidence="7">
    <location>
        <begin position="575"/>
        <end position="600"/>
    </location>
</feature>
<feature type="signal peptide" evidence="8">
    <location>
        <begin position="1"/>
        <end position="23"/>
    </location>
</feature>
<dbReference type="eggNOG" id="KOG2399">
    <property type="taxonomic scope" value="Eukaryota"/>
</dbReference>
<feature type="domain" description="Sodium/calcium exchanger membrane region" evidence="9">
    <location>
        <begin position="512"/>
        <end position="660"/>
    </location>
</feature>
<keyword evidence="6 7" id="KW-0472">Membrane</keyword>
<evidence type="ECO:0000313" key="10">
    <source>
        <dbReference type="EMBL" id="EGW32617.1"/>
    </source>
</evidence>
<feature type="transmembrane region" description="Helical" evidence="7">
    <location>
        <begin position="547"/>
        <end position="568"/>
    </location>
</feature>
<dbReference type="GO" id="GO:0008324">
    <property type="term" value="F:monoatomic cation transmembrane transporter activity"/>
    <property type="evidence" value="ECO:0007669"/>
    <property type="project" value="TreeGrafter"/>
</dbReference>
<dbReference type="AlphaFoldDB" id="G3ANZ2"/>
<feature type="transmembrane region" description="Helical" evidence="7">
    <location>
        <begin position="612"/>
        <end position="633"/>
    </location>
</feature>
<keyword evidence="3" id="KW-0813">Transport</keyword>
<feature type="transmembrane region" description="Helical" evidence="7">
    <location>
        <begin position="645"/>
        <end position="665"/>
    </location>
</feature>
<sequence>MKVYPQLILIWSISILAIESTTSIGHSRGPLLIKRDNDTCSSQLLLIAPQQRCEFIKSNCQDLEGLVNYFSFYYCKFGFLKTFAIIPLSLCLFVMFLSLGVTASDFLCPNLDTISKFLQLSDNLAGLTLLAFGNGAPDVFSTLQAFSWDSGSLAIAELIGASLFIVTVVVGTIAVLHPFEVPQNIFIRDATMYIFIVLVVIISLLIGSLSIFTSLVLVVAYVLYVGAAVYRHSRYKAKVAQLLRDQRSRNAFSDTIQDNIEDIDEIYLDNFARLPTIDHFQVNDDSMNEYLTFQDMPHDSISKSMTSSAGTYGLRMLLKDLSDHSSVSRGGIQLSRERPLTSTTTTNDDIEIGDLDNFEDEDLNIFGYKPDREVVSFLFPQLSRFKQLNIYDKILTIFSLPVNTLLHLTNPVRNRATIEELNQQVRTLGTDNNVPSFDYEQDKRFLLIQTAAGLVFLTINFTSSMSHFWAIHLPLGIVSSMALTYLVKLVYPFGPISVRFASRIKAINYFASFLGFIVSISWISIFAGEIINILKTISVIYNLSDDILGITVFALGNSIGDFISNYTIAKMGMPMMAFAACFGGPLLALCSLGLTGLITIPKLQGNVYELAMTRTLAITSGALIVNLIFLVIIIPKNNWILDKTIGKILILNWVIATTLCIISEFL</sequence>
<evidence type="ECO:0000313" key="11">
    <source>
        <dbReference type="Proteomes" id="UP000000709"/>
    </source>
</evidence>
<dbReference type="EMBL" id="GL996502">
    <property type="protein sequence ID" value="EGW32617.1"/>
    <property type="molecule type" value="Genomic_DNA"/>
</dbReference>
<dbReference type="PANTHER" id="PTHR12266:SF0">
    <property type="entry name" value="MITOCHONDRIAL SODIUM_CALCIUM EXCHANGER PROTEIN"/>
    <property type="match status" value="1"/>
</dbReference>
<feature type="transmembrane region" description="Helical" evidence="7">
    <location>
        <begin position="469"/>
        <end position="494"/>
    </location>
</feature>
<dbReference type="OMA" id="VKQPIDM"/>
<dbReference type="InterPro" id="IPR004837">
    <property type="entry name" value="NaCa_Exmemb"/>
</dbReference>
<keyword evidence="4 7" id="KW-0812">Transmembrane</keyword>
<dbReference type="GO" id="GO:0006874">
    <property type="term" value="P:intracellular calcium ion homeostasis"/>
    <property type="evidence" value="ECO:0007669"/>
    <property type="project" value="TreeGrafter"/>
</dbReference>
<evidence type="ECO:0000256" key="3">
    <source>
        <dbReference type="ARBA" id="ARBA00022448"/>
    </source>
</evidence>
<accession>G3ANZ2</accession>
<keyword evidence="8" id="KW-0732">Signal</keyword>
<feature type="transmembrane region" description="Helical" evidence="7">
    <location>
        <begin position="506"/>
        <end position="527"/>
    </location>
</feature>